<accession>A0ACB9BNG7</accession>
<organism evidence="1 2">
    <name type="scientific">Cichorium intybus</name>
    <name type="common">Chicory</name>
    <dbReference type="NCBI Taxonomy" id="13427"/>
    <lineage>
        <taxon>Eukaryota</taxon>
        <taxon>Viridiplantae</taxon>
        <taxon>Streptophyta</taxon>
        <taxon>Embryophyta</taxon>
        <taxon>Tracheophyta</taxon>
        <taxon>Spermatophyta</taxon>
        <taxon>Magnoliopsida</taxon>
        <taxon>eudicotyledons</taxon>
        <taxon>Gunneridae</taxon>
        <taxon>Pentapetalae</taxon>
        <taxon>asterids</taxon>
        <taxon>campanulids</taxon>
        <taxon>Asterales</taxon>
        <taxon>Asteraceae</taxon>
        <taxon>Cichorioideae</taxon>
        <taxon>Cichorieae</taxon>
        <taxon>Cichoriinae</taxon>
        <taxon>Cichorium</taxon>
    </lineage>
</organism>
<keyword evidence="2" id="KW-1185">Reference proteome</keyword>
<name>A0ACB9BNG7_CICIN</name>
<reference evidence="1 2" key="2">
    <citation type="journal article" date="2022" name="Mol. Ecol. Resour.">
        <title>The genomes of chicory, endive, great burdock and yacon provide insights into Asteraceae paleo-polyploidization history and plant inulin production.</title>
        <authorList>
            <person name="Fan W."/>
            <person name="Wang S."/>
            <person name="Wang H."/>
            <person name="Wang A."/>
            <person name="Jiang F."/>
            <person name="Liu H."/>
            <person name="Zhao H."/>
            <person name="Xu D."/>
            <person name="Zhang Y."/>
        </authorList>
    </citation>
    <scope>NUCLEOTIDE SEQUENCE [LARGE SCALE GENOMIC DNA]</scope>
    <source>
        <strain evidence="2">cv. Punajuju</strain>
        <tissue evidence="1">Leaves</tissue>
    </source>
</reference>
<comment type="caution">
    <text evidence="1">The sequence shown here is derived from an EMBL/GenBank/DDBJ whole genome shotgun (WGS) entry which is preliminary data.</text>
</comment>
<reference evidence="2" key="1">
    <citation type="journal article" date="2022" name="Mol. Ecol. Resour.">
        <title>The genomes of chicory, endive, great burdock and yacon provide insights into Asteraceae palaeo-polyploidization history and plant inulin production.</title>
        <authorList>
            <person name="Fan W."/>
            <person name="Wang S."/>
            <person name="Wang H."/>
            <person name="Wang A."/>
            <person name="Jiang F."/>
            <person name="Liu H."/>
            <person name="Zhao H."/>
            <person name="Xu D."/>
            <person name="Zhang Y."/>
        </authorList>
    </citation>
    <scope>NUCLEOTIDE SEQUENCE [LARGE SCALE GENOMIC DNA]</scope>
    <source>
        <strain evidence="2">cv. Punajuju</strain>
    </source>
</reference>
<evidence type="ECO:0000313" key="1">
    <source>
        <dbReference type="EMBL" id="KAI3723552.1"/>
    </source>
</evidence>
<proteinExistence type="predicted"/>
<dbReference type="EMBL" id="CM042014">
    <property type="protein sequence ID" value="KAI3723552.1"/>
    <property type="molecule type" value="Genomic_DNA"/>
</dbReference>
<evidence type="ECO:0000313" key="2">
    <source>
        <dbReference type="Proteomes" id="UP001055811"/>
    </source>
</evidence>
<gene>
    <name evidence="1" type="ORF">L2E82_35206</name>
</gene>
<protein>
    <submittedName>
        <fullName evidence="1">Uncharacterized protein</fullName>
    </submittedName>
</protein>
<dbReference type="Proteomes" id="UP001055811">
    <property type="component" value="Linkage Group LG06"/>
</dbReference>
<sequence length="514" mass="57508">MGKSPRKKPRLPKANPKADEEPKSDPAPIILSSDDEADDDLSLKIVEKAMLRAGGNETNAKPSLSSSKSEGIPTEVKRKTKKRKEKMGARDNAVEEPKSDPAPIILSSNNEFDIRLIETNPNPSSSSKPEEIVTEVNKKMKKRKDRKKEKMGAQDSAVEDVEMKEEDVTLETNPSEKSDNIVLRKLLRGPRYFDPPDNNWGNCYNCGEGGHITANCTSARRKKPCFVCGSLEHNVKQCNKGKDCFICKKGGHRAKDCPEKSISQNAKICLKCGDSGHEMFSCKSAYSPDDLKEIQCYVCKCFGHLCCVNYTDAGPTDVSCYRCGHLGHNGWECARVHAETTSNGTPSSCYKCGQEGHMARKCTTSTKKEKRKGEYSSPRKSRSRDNDRHNNHVGARSVPHDYKKNYGKSSSSQTNKRKSRGGWMTEDPHPLGDWASPSPKFQDRYKSNERLHTHNHTHNHNHSGGGYSPGFHSNSNGRKLHYESSNSNGYQHRFSASRFGNSSSYGKRDYSWDY</sequence>